<proteinExistence type="predicted"/>
<gene>
    <name evidence="1" type="ORF">KDA_64050</name>
</gene>
<dbReference type="Proteomes" id="UP000287171">
    <property type="component" value="Unassembled WGS sequence"/>
</dbReference>
<keyword evidence="2" id="KW-1185">Reference proteome</keyword>
<name>A0A402BHN1_9CHLR</name>
<comment type="caution">
    <text evidence="1">The sequence shown here is derived from an EMBL/GenBank/DDBJ whole genome shotgun (WGS) entry which is preliminary data.</text>
</comment>
<evidence type="ECO:0000313" key="2">
    <source>
        <dbReference type="Proteomes" id="UP000287171"/>
    </source>
</evidence>
<dbReference type="EMBL" id="BIFT01000002">
    <property type="protein sequence ID" value="GCE30921.1"/>
    <property type="molecule type" value="Genomic_DNA"/>
</dbReference>
<organism evidence="1 2">
    <name type="scientific">Dictyobacter alpinus</name>
    <dbReference type="NCBI Taxonomy" id="2014873"/>
    <lineage>
        <taxon>Bacteria</taxon>
        <taxon>Bacillati</taxon>
        <taxon>Chloroflexota</taxon>
        <taxon>Ktedonobacteria</taxon>
        <taxon>Ktedonobacterales</taxon>
        <taxon>Dictyobacteraceae</taxon>
        <taxon>Dictyobacter</taxon>
    </lineage>
</organism>
<sequence length="47" mass="5501">MVQEDYAYPPALFYFMCANSLIIDVPVNTEQYIFQVLIKEDMYDTGT</sequence>
<dbReference type="AlphaFoldDB" id="A0A402BHN1"/>
<accession>A0A402BHN1</accession>
<protein>
    <submittedName>
        <fullName evidence="1">Uncharacterized protein</fullName>
    </submittedName>
</protein>
<reference evidence="2" key="1">
    <citation type="submission" date="2018-12" db="EMBL/GenBank/DDBJ databases">
        <title>Tengunoibacter tsumagoiensis gen. nov., sp. nov., Dictyobacter kobayashii sp. nov., D. alpinus sp. nov., and D. joshuensis sp. nov. and description of Dictyobacteraceae fam. nov. within the order Ktedonobacterales isolated from Tengu-no-mugimeshi.</title>
        <authorList>
            <person name="Wang C.M."/>
            <person name="Zheng Y."/>
            <person name="Sakai Y."/>
            <person name="Toyoda A."/>
            <person name="Minakuchi Y."/>
            <person name="Abe K."/>
            <person name="Yokota A."/>
            <person name="Yabe S."/>
        </authorList>
    </citation>
    <scope>NUCLEOTIDE SEQUENCE [LARGE SCALE GENOMIC DNA]</scope>
    <source>
        <strain evidence="2">Uno16</strain>
    </source>
</reference>
<evidence type="ECO:0000313" key="1">
    <source>
        <dbReference type="EMBL" id="GCE30921.1"/>
    </source>
</evidence>